<evidence type="ECO:0000256" key="4">
    <source>
        <dbReference type="ARBA" id="ARBA00022519"/>
    </source>
</evidence>
<evidence type="ECO:0000313" key="14">
    <source>
        <dbReference type="EMBL" id="OFE13064.1"/>
    </source>
</evidence>
<keyword evidence="15" id="KW-1185">Reference proteome</keyword>
<protein>
    <recommendedName>
        <fullName evidence="11">Lipopolysaccharide heptosyltransferase 1</fullName>
        <ecNumber evidence="10">2.4.99.23</ecNumber>
    </recommendedName>
    <alternativeName>
        <fullName evidence="12">ADP-heptose:lipopolysaccharide heptosyltransferase I</fullName>
    </alternativeName>
</protein>
<keyword evidence="6 14" id="KW-0808">Transferase</keyword>
<proteinExistence type="inferred from homology"/>
<evidence type="ECO:0000256" key="6">
    <source>
        <dbReference type="ARBA" id="ARBA00022679"/>
    </source>
</evidence>
<gene>
    <name evidence="14" type="ORF">PHACT_07865</name>
</gene>
<dbReference type="PANTHER" id="PTHR30160:SF19">
    <property type="entry name" value="LIPOPOLYSACCHARIDE HEPTOSYLTRANSFERASE 1"/>
    <property type="match status" value="1"/>
</dbReference>
<dbReference type="STRING" id="1524254.PHACT_07865"/>
<dbReference type="Proteomes" id="UP000175669">
    <property type="component" value="Unassembled WGS sequence"/>
</dbReference>
<comment type="pathway">
    <text evidence="2">Bacterial outer membrane biogenesis; LPS core biosynthesis.</text>
</comment>
<comment type="similarity">
    <text evidence="9">Belongs to the glycosyltransferase 9 family.</text>
</comment>
<dbReference type="GO" id="GO:0008713">
    <property type="term" value="F:ADP-heptose-lipopolysaccharide heptosyltransferase activity"/>
    <property type="evidence" value="ECO:0007669"/>
    <property type="project" value="TreeGrafter"/>
</dbReference>
<keyword evidence="7" id="KW-0448">Lipopolysaccharide biosynthesis</keyword>
<evidence type="ECO:0000256" key="10">
    <source>
        <dbReference type="ARBA" id="ARBA00044041"/>
    </source>
</evidence>
<name>A0A1E8CKY0_9GAMM</name>
<comment type="catalytic activity">
    <reaction evidence="13">
        <text>an alpha-Kdo-(2-&gt;4)-alpha-Kdo-(2-&gt;6)-lipid A + ADP-L-glycero-beta-D-manno-heptose = an L-alpha-D-Hep-(1-&gt;5)-[alpha-Kdo-(2-&gt;4)]-alpha-Kdo-(2-&gt;6)-lipid A + ADP + H(+)</text>
        <dbReference type="Rhea" id="RHEA:74067"/>
        <dbReference type="ChEBI" id="CHEBI:15378"/>
        <dbReference type="ChEBI" id="CHEBI:61506"/>
        <dbReference type="ChEBI" id="CHEBI:176431"/>
        <dbReference type="ChEBI" id="CHEBI:193068"/>
        <dbReference type="ChEBI" id="CHEBI:456216"/>
        <dbReference type="EC" id="2.4.99.23"/>
    </reaction>
</comment>
<evidence type="ECO:0000256" key="12">
    <source>
        <dbReference type="ARBA" id="ARBA00044330"/>
    </source>
</evidence>
<evidence type="ECO:0000256" key="2">
    <source>
        <dbReference type="ARBA" id="ARBA00004713"/>
    </source>
</evidence>
<dbReference type="EC" id="2.4.99.23" evidence="10"/>
<dbReference type="InterPro" id="IPR002201">
    <property type="entry name" value="Glyco_trans_9"/>
</dbReference>
<evidence type="ECO:0000256" key="7">
    <source>
        <dbReference type="ARBA" id="ARBA00022985"/>
    </source>
</evidence>
<keyword evidence="8" id="KW-0472">Membrane</keyword>
<dbReference type="AlphaFoldDB" id="A0A1E8CKY0"/>
<dbReference type="GO" id="GO:0005886">
    <property type="term" value="C:plasma membrane"/>
    <property type="evidence" value="ECO:0007669"/>
    <property type="project" value="UniProtKB-SubCell"/>
</dbReference>
<dbReference type="GO" id="GO:0009244">
    <property type="term" value="P:lipopolysaccharide core region biosynthetic process"/>
    <property type="evidence" value="ECO:0007669"/>
    <property type="project" value="InterPro"/>
</dbReference>
<evidence type="ECO:0000256" key="13">
    <source>
        <dbReference type="ARBA" id="ARBA00049201"/>
    </source>
</evidence>
<dbReference type="Gene3D" id="3.40.50.2000">
    <property type="entry name" value="Glycogen Phosphorylase B"/>
    <property type="match status" value="2"/>
</dbReference>
<evidence type="ECO:0000256" key="9">
    <source>
        <dbReference type="ARBA" id="ARBA00043995"/>
    </source>
</evidence>
<evidence type="ECO:0000256" key="11">
    <source>
        <dbReference type="ARBA" id="ARBA00044190"/>
    </source>
</evidence>
<dbReference type="InterPro" id="IPR051199">
    <property type="entry name" value="LPS_LOS_Heptosyltrfase"/>
</dbReference>
<keyword evidence="3" id="KW-1003">Cell membrane</keyword>
<accession>A0A1E8CKY0</accession>
<dbReference type="SUPFAM" id="SSF53756">
    <property type="entry name" value="UDP-Glycosyltransferase/glycogen phosphorylase"/>
    <property type="match status" value="1"/>
</dbReference>
<comment type="subcellular location">
    <subcellularLocation>
        <location evidence="1">Cell inner membrane</location>
        <topology evidence="1">Peripheral membrane protein</topology>
        <orientation evidence="1">Cytoplasmic side</orientation>
    </subcellularLocation>
</comment>
<evidence type="ECO:0000256" key="1">
    <source>
        <dbReference type="ARBA" id="ARBA00004515"/>
    </source>
</evidence>
<dbReference type="InterPro" id="IPR011908">
    <property type="entry name" value="LipoPS_heptosylTferase-I"/>
</dbReference>
<comment type="caution">
    <text evidence="14">The sequence shown here is derived from an EMBL/GenBank/DDBJ whole genome shotgun (WGS) entry which is preliminary data.</text>
</comment>
<dbReference type="CDD" id="cd03789">
    <property type="entry name" value="GT9_LPS_heptosyltransferase"/>
    <property type="match status" value="1"/>
</dbReference>
<dbReference type="PANTHER" id="PTHR30160">
    <property type="entry name" value="TETRAACYLDISACCHARIDE 4'-KINASE-RELATED"/>
    <property type="match status" value="1"/>
</dbReference>
<evidence type="ECO:0000256" key="8">
    <source>
        <dbReference type="ARBA" id="ARBA00023136"/>
    </source>
</evidence>
<keyword evidence="5" id="KW-0328">Glycosyltransferase</keyword>
<dbReference type="NCBIfam" id="TIGR02193">
    <property type="entry name" value="heptsyl_trn_I"/>
    <property type="match status" value="1"/>
</dbReference>
<evidence type="ECO:0000256" key="5">
    <source>
        <dbReference type="ARBA" id="ARBA00022676"/>
    </source>
</evidence>
<keyword evidence="4" id="KW-0997">Cell inner membrane</keyword>
<dbReference type="EMBL" id="MASR01000001">
    <property type="protein sequence ID" value="OFE13064.1"/>
    <property type="molecule type" value="Genomic_DNA"/>
</dbReference>
<evidence type="ECO:0000313" key="15">
    <source>
        <dbReference type="Proteomes" id="UP000175669"/>
    </source>
</evidence>
<reference evidence="15" key="1">
    <citation type="submission" date="2016-07" db="EMBL/GenBank/DDBJ databases">
        <authorList>
            <person name="Florea S."/>
            <person name="Webb J.S."/>
            <person name="Jaromczyk J."/>
            <person name="Schardl C.L."/>
        </authorList>
    </citation>
    <scope>NUCLEOTIDE SEQUENCE [LARGE SCALE GENOMIC DNA]</scope>
    <source>
        <strain evidence="15">KCTC 42131</strain>
    </source>
</reference>
<organism evidence="14 15">
    <name type="scientific">Pseudohongiella acticola</name>
    <dbReference type="NCBI Taxonomy" id="1524254"/>
    <lineage>
        <taxon>Bacteria</taxon>
        <taxon>Pseudomonadati</taxon>
        <taxon>Pseudomonadota</taxon>
        <taxon>Gammaproteobacteria</taxon>
        <taxon>Pseudomonadales</taxon>
        <taxon>Pseudohongiellaceae</taxon>
        <taxon>Pseudohongiella</taxon>
    </lineage>
</organism>
<sequence>MIVKTSSLGDIIHTLPAVTDAARAIPGLKIDWVVEEAFAEIPGWHPSVERVIPVAIRRWRKHWWRDLFGAEVRRFRQQLKHTQYDLIIDAQGLVKSAFISRQARGPIAGLDSNSIKEPAASWLYNRRHAVPRSEHAVQRVRQLFSRAMGYAFDTNTLDYGIALPGADSHAPDPDSPPTLMFLHGTTWDSKHWPEPYWRELARLASDAGYNVKLPWGTADEEARAVNVAQGLPGVTVLPRMSLSALAGELSASTGVVAVDTGLGHLAAALNRPTVSIYGATNPFLSGTFGYHQLQLRSDLPCAPCMKKHCHYQGQPLTDTLSDGSSFVVTPACYRSAPPEAVLSHLQRIIAQASFSRGVGP</sequence>
<dbReference type="Pfam" id="PF01075">
    <property type="entry name" value="Glyco_transf_9"/>
    <property type="match status" value="1"/>
</dbReference>
<evidence type="ECO:0000256" key="3">
    <source>
        <dbReference type="ARBA" id="ARBA00022475"/>
    </source>
</evidence>
<dbReference type="GO" id="GO:0005829">
    <property type="term" value="C:cytosol"/>
    <property type="evidence" value="ECO:0007669"/>
    <property type="project" value="TreeGrafter"/>
</dbReference>